<keyword evidence="6 8" id="KW-0472">Membrane</keyword>
<proteinExistence type="inferred from homology"/>
<sequence length="393" mass="44081">MKTRTFWVVSVPGIGALLWALIRMAPPALALAHGHPDRQYYSYSFSHGTYSDVAALYSSRHLYARALPYFQNIIEYPVIIGFYMWAMAWLPGFWGYWVGSGIGLVLAFVGALYALWHSRGWRAALWFSASPLLLVCGLLNWDLLGIMTWGWALWEWKAQRWALTGVALGVGMATKFFPVVLVPYLFWGLRQRHQRGEARRLLWGFVLTAGGLNLPCALWARPGWAEFFTFNSGRGPAPGLYQWLILRGVLHIDTVNLLSLVLTVGGGVALLWAQAQGRLDPIEAGTAALAWWLLCNKVYSPQYMLWVVYALLWVDSSPPLLVAVNVAGLLDFLLAMRWLALGTLGSPVAARFGRAVVPVIAWRDVVLWSAVYERWHLSERRLVSHKVPTEGAV</sequence>
<evidence type="ECO:0000256" key="1">
    <source>
        <dbReference type="ARBA" id="ARBA00004651"/>
    </source>
</evidence>
<keyword evidence="3" id="KW-0808">Transferase</keyword>
<name>A0ABM6RT46_9FIRM</name>
<comment type="similarity">
    <text evidence="7">Belongs to the glycosyltransferase 87 family.</text>
</comment>
<feature type="transmembrane region" description="Helical" evidence="8">
    <location>
        <begin position="94"/>
        <end position="116"/>
    </location>
</feature>
<keyword evidence="10" id="KW-1185">Reference proteome</keyword>
<evidence type="ECO:0000256" key="4">
    <source>
        <dbReference type="ARBA" id="ARBA00022692"/>
    </source>
</evidence>
<evidence type="ECO:0000256" key="8">
    <source>
        <dbReference type="SAM" id="Phobius"/>
    </source>
</evidence>
<keyword evidence="2" id="KW-1003">Cell membrane</keyword>
<dbReference type="Pfam" id="PF09594">
    <property type="entry name" value="GT87"/>
    <property type="match status" value="1"/>
</dbReference>
<keyword evidence="4 8" id="KW-0812">Transmembrane</keyword>
<comment type="subcellular location">
    <subcellularLocation>
        <location evidence="1">Cell membrane</location>
        <topology evidence="1">Multi-pass membrane protein</topology>
    </subcellularLocation>
</comment>
<evidence type="ECO:0000256" key="6">
    <source>
        <dbReference type="ARBA" id="ARBA00023136"/>
    </source>
</evidence>
<gene>
    <name evidence="9" type="ORF">BXT84_11555</name>
</gene>
<evidence type="ECO:0008006" key="11">
    <source>
        <dbReference type="Google" id="ProtNLM"/>
    </source>
</evidence>
<evidence type="ECO:0000256" key="2">
    <source>
        <dbReference type="ARBA" id="ARBA00022475"/>
    </source>
</evidence>
<feature type="transmembrane region" description="Helical" evidence="8">
    <location>
        <begin position="69"/>
        <end position="88"/>
    </location>
</feature>
<dbReference type="Proteomes" id="UP000325292">
    <property type="component" value="Chromosome"/>
</dbReference>
<organism evidence="9 10">
    <name type="scientific">Sulfobacillus thermotolerans</name>
    <dbReference type="NCBI Taxonomy" id="338644"/>
    <lineage>
        <taxon>Bacteria</taxon>
        <taxon>Bacillati</taxon>
        <taxon>Bacillota</taxon>
        <taxon>Clostridia</taxon>
        <taxon>Eubacteriales</taxon>
        <taxon>Clostridiales Family XVII. Incertae Sedis</taxon>
        <taxon>Sulfobacillus</taxon>
    </lineage>
</organism>
<evidence type="ECO:0000256" key="5">
    <source>
        <dbReference type="ARBA" id="ARBA00022989"/>
    </source>
</evidence>
<evidence type="ECO:0000313" key="9">
    <source>
        <dbReference type="EMBL" id="AUW94499.1"/>
    </source>
</evidence>
<feature type="transmembrane region" description="Helical" evidence="8">
    <location>
        <begin position="294"/>
        <end position="314"/>
    </location>
</feature>
<dbReference type="EMBL" id="CP019454">
    <property type="protein sequence ID" value="AUW94499.1"/>
    <property type="molecule type" value="Genomic_DNA"/>
</dbReference>
<protein>
    <recommendedName>
        <fullName evidence="11">DUF2029 domain-containing protein</fullName>
    </recommendedName>
</protein>
<feature type="transmembrane region" description="Helical" evidence="8">
    <location>
        <begin position="320"/>
        <end position="340"/>
    </location>
</feature>
<accession>A0ABM6RT46</accession>
<feature type="transmembrane region" description="Helical" evidence="8">
    <location>
        <begin position="123"/>
        <end position="141"/>
    </location>
</feature>
<keyword evidence="5 8" id="KW-1133">Transmembrane helix</keyword>
<evidence type="ECO:0000256" key="7">
    <source>
        <dbReference type="ARBA" id="ARBA00024033"/>
    </source>
</evidence>
<feature type="transmembrane region" description="Helical" evidence="8">
    <location>
        <begin position="201"/>
        <end position="220"/>
    </location>
</feature>
<evidence type="ECO:0000256" key="3">
    <source>
        <dbReference type="ARBA" id="ARBA00022679"/>
    </source>
</evidence>
<feature type="transmembrane region" description="Helical" evidence="8">
    <location>
        <begin position="240"/>
        <end position="273"/>
    </location>
</feature>
<evidence type="ECO:0000313" key="10">
    <source>
        <dbReference type="Proteomes" id="UP000325292"/>
    </source>
</evidence>
<feature type="transmembrane region" description="Helical" evidence="8">
    <location>
        <begin position="161"/>
        <end position="189"/>
    </location>
</feature>
<dbReference type="InterPro" id="IPR018584">
    <property type="entry name" value="GT87"/>
</dbReference>
<reference evidence="9 10" key="1">
    <citation type="journal article" date="2019" name="Sci. Rep.">
        <title>Sulfobacillus thermotolerans: new insights into resistance and metabolic capacities of acidophilic chemolithotrophs.</title>
        <authorList>
            <person name="Panyushkina A.E."/>
            <person name="Babenko V.V."/>
            <person name="Nikitina A.S."/>
            <person name="Selezneva O.V."/>
            <person name="Tsaplina I.A."/>
            <person name="Letarova M.A."/>
            <person name="Kostryukova E.S."/>
            <person name="Letarov A.V."/>
        </authorList>
    </citation>
    <scope>NUCLEOTIDE SEQUENCE [LARGE SCALE GENOMIC DNA]</scope>
    <source>
        <strain evidence="9 10">Kr1</strain>
    </source>
</reference>